<evidence type="ECO:0000313" key="1">
    <source>
        <dbReference type="EMBL" id="PSR20435.1"/>
    </source>
</evidence>
<comment type="caution">
    <text evidence="1">The sequence shown here is derived from an EMBL/GenBank/DDBJ whole genome shotgun (WGS) entry which is preliminary data.</text>
</comment>
<reference evidence="1 2" key="1">
    <citation type="journal article" date="2014" name="BMC Genomics">
        <title>Comparison of environmental and isolate Sulfobacillus genomes reveals diverse carbon, sulfur, nitrogen, and hydrogen metabolisms.</title>
        <authorList>
            <person name="Justice N.B."/>
            <person name="Norman A."/>
            <person name="Brown C.T."/>
            <person name="Singh A."/>
            <person name="Thomas B.C."/>
            <person name="Banfield J.F."/>
        </authorList>
    </citation>
    <scope>NUCLEOTIDE SEQUENCE [LARGE SCALE GENOMIC DNA]</scope>
    <source>
        <strain evidence="1">AMDSBA3</strain>
    </source>
</reference>
<evidence type="ECO:0000313" key="2">
    <source>
        <dbReference type="Proteomes" id="UP000241848"/>
    </source>
</evidence>
<protein>
    <submittedName>
        <fullName evidence="1">Uncharacterized protein</fullName>
    </submittedName>
</protein>
<name>A0A2T2WDV6_9FIRM</name>
<proteinExistence type="predicted"/>
<dbReference type="EMBL" id="PXYV01000063">
    <property type="protein sequence ID" value="PSR20435.1"/>
    <property type="molecule type" value="Genomic_DNA"/>
</dbReference>
<organism evidence="1 2">
    <name type="scientific">Sulfobacillus acidophilus</name>
    <dbReference type="NCBI Taxonomy" id="53633"/>
    <lineage>
        <taxon>Bacteria</taxon>
        <taxon>Bacillati</taxon>
        <taxon>Bacillota</taxon>
        <taxon>Clostridia</taxon>
        <taxon>Eubacteriales</taxon>
        <taxon>Clostridiales Family XVII. Incertae Sedis</taxon>
        <taxon>Sulfobacillus</taxon>
    </lineage>
</organism>
<sequence>MQKFSLLLESEEQARTAMDLLWNTWGVRGEIEMVPLEGQFKLHVIAEKDLTAQQLEKLPGKRT</sequence>
<accession>A0A2T2WDV6</accession>
<dbReference type="AlphaFoldDB" id="A0A2T2WDV6"/>
<dbReference type="Proteomes" id="UP000241848">
    <property type="component" value="Unassembled WGS sequence"/>
</dbReference>
<gene>
    <name evidence="1" type="ORF">C7B45_15010</name>
</gene>